<accession>A0A1D1ULU6</accession>
<protein>
    <submittedName>
        <fullName evidence="1">Uncharacterized protein</fullName>
    </submittedName>
</protein>
<organism evidence="1 2">
    <name type="scientific">Ramazzottius varieornatus</name>
    <name type="common">Water bear</name>
    <name type="synonym">Tardigrade</name>
    <dbReference type="NCBI Taxonomy" id="947166"/>
    <lineage>
        <taxon>Eukaryota</taxon>
        <taxon>Metazoa</taxon>
        <taxon>Ecdysozoa</taxon>
        <taxon>Tardigrada</taxon>
        <taxon>Eutardigrada</taxon>
        <taxon>Parachela</taxon>
        <taxon>Hypsibioidea</taxon>
        <taxon>Ramazzottiidae</taxon>
        <taxon>Ramazzottius</taxon>
    </lineage>
</organism>
<evidence type="ECO:0000313" key="1">
    <source>
        <dbReference type="EMBL" id="GAU90674.1"/>
    </source>
</evidence>
<name>A0A1D1ULU6_RAMVA</name>
<proteinExistence type="predicted"/>
<comment type="caution">
    <text evidence="1">The sequence shown here is derived from an EMBL/GenBank/DDBJ whole genome shotgun (WGS) entry which is preliminary data.</text>
</comment>
<dbReference type="Proteomes" id="UP000186922">
    <property type="component" value="Unassembled WGS sequence"/>
</dbReference>
<reference evidence="1 2" key="1">
    <citation type="journal article" date="2016" name="Nat. Commun.">
        <title>Extremotolerant tardigrade genome and improved radiotolerance of human cultured cells by tardigrade-unique protein.</title>
        <authorList>
            <person name="Hashimoto T."/>
            <person name="Horikawa D.D."/>
            <person name="Saito Y."/>
            <person name="Kuwahara H."/>
            <person name="Kozuka-Hata H."/>
            <person name="Shin-I T."/>
            <person name="Minakuchi Y."/>
            <person name="Ohishi K."/>
            <person name="Motoyama A."/>
            <person name="Aizu T."/>
            <person name="Enomoto A."/>
            <person name="Kondo K."/>
            <person name="Tanaka S."/>
            <person name="Hara Y."/>
            <person name="Koshikawa S."/>
            <person name="Sagara H."/>
            <person name="Miura T."/>
            <person name="Yokobori S."/>
            <person name="Miyagawa K."/>
            <person name="Suzuki Y."/>
            <person name="Kubo T."/>
            <person name="Oyama M."/>
            <person name="Kohara Y."/>
            <person name="Fujiyama A."/>
            <person name="Arakawa K."/>
            <person name="Katayama T."/>
            <person name="Toyoda A."/>
            <person name="Kunieda T."/>
        </authorList>
    </citation>
    <scope>NUCLEOTIDE SEQUENCE [LARGE SCALE GENOMIC DNA]</scope>
    <source>
        <strain evidence="1 2">YOKOZUNA-1</strain>
    </source>
</reference>
<dbReference type="EMBL" id="BDGG01000001">
    <property type="protein sequence ID" value="GAU90674.1"/>
    <property type="molecule type" value="Genomic_DNA"/>
</dbReference>
<gene>
    <name evidence="1" type="primary">RvY_03057</name>
    <name evidence="1" type="synonym">RvY_03057.1</name>
    <name evidence="1" type="ORF">RvY_03057-1</name>
</gene>
<evidence type="ECO:0000313" key="2">
    <source>
        <dbReference type="Proteomes" id="UP000186922"/>
    </source>
</evidence>
<keyword evidence="2" id="KW-1185">Reference proteome</keyword>
<sequence length="128" mass="14040">MPVRRTDSASEGCVSPLNHSTGIKTRLRYSGLDAATQNLSRTACCFAFFGLLRSSEFTTKHLRSFSPEEHTILYRDISINADSSVTLHLRHSKAGFQPVSDSSSNSPFGVPCPCLYELPSPARSPNFT</sequence>
<dbReference type="AlphaFoldDB" id="A0A1D1ULU6"/>